<dbReference type="GeneID" id="87810574"/>
<dbReference type="Proteomes" id="UP000827549">
    <property type="component" value="Chromosome 5"/>
</dbReference>
<keyword evidence="3" id="KW-1185">Reference proteome</keyword>
<evidence type="ECO:0000313" key="3">
    <source>
        <dbReference type="Proteomes" id="UP000827549"/>
    </source>
</evidence>
<organism evidence="2 3">
    <name type="scientific">Vanrija pseudolonga</name>
    <dbReference type="NCBI Taxonomy" id="143232"/>
    <lineage>
        <taxon>Eukaryota</taxon>
        <taxon>Fungi</taxon>
        <taxon>Dikarya</taxon>
        <taxon>Basidiomycota</taxon>
        <taxon>Agaricomycotina</taxon>
        <taxon>Tremellomycetes</taxon>
        <taxon>Trichosporonales</taxon>
        <taxon>Trichosporonaceae</taxon>
        <taxon>Vanrija</taxon>
    </lineage>
</organism>
<name>A0AAF0YFX2_9TREE</name>
<feature type="compositionally biased region" description="Low complexity" evidence="1">
    <location>
        <begin position="116"/>
        <end position="140"/>
    </location>
</feature>
<feature type="compositionally biased region" description="Basic residues" evidence="1">
    <location>
        <begin position="60"/>
        <end position="72"/>
    </location>
</feature>
<dbReference type="PANTHER" id="PTHR24216">
    <property type="entry name" value="PAXILLIN-RELATED"/>
    <property type="match status" value="1"/>
</dbReference>
<dbReference type="RefSeq" id="XP_062629907.1">
    <property type="nucleotide sequence ID" value="XM_062773923.1"/>
</dbReference>
<dbReference type="EMBL" id="CP086718">
    <property type="protein sequence ID" value="WOO83881.1"/>
    <property type="molecule type" value="Genomic_DNA"/>
</dbReference>
<feature type="region of interest" description="Disordered" evidence="1">
    <location>
        <begin position="337"/>
        <end position="391"/>
    </location>
</feature>
<feature type="compositionally biased region" description="Polar residues" evidence="1">
    <location>
        <begin position="264"/>
        <end position="274"/>
    </location>
</feature>
<dbReference type="AlphaFoldDB" id="A0AAF0YFX2"/>
<gene>
    <name evidence="2" type="ORF">LOC62_05G007401</name>
</gene>
<dbReference type="PANTHER" id="PTHR24216:SF65">
    <property type="entry name" value="PAXILLIN-LIKE PROTEIN 1"/>
    <property type="match status" value="1"/>
</dbReference>
<protein>
    <submittedName>
        <fullName evidence="2">Uncharacterized protein</fullName>
    </submittedName>
</protein>
<feature type="compositionally biased region" description="Low complexity" evidence="1">
    <location>
        <begin position="368"/>
        <end position="380"/>
    </location>
</feature>
<accession>A0AAF0YFX2</accession>
<feature type="compositionally biased region" description="Low complexity" evidence="1">
    <location>
        <begin position="86"/>
        <end position="101"/>
    </location>
</feature>
<feature type="region of interest" description="Disordered" evidence="1">
    <location>
        <begin position="256"/>
        <end position="309"/>
    </location>
</feature>
<evidence type="ECO:0000256" key="1">
    <source>
        <dbReference type="SAM" id="MobiDB-lite"/>
    </source>
</evidence>
<reference evidence="2" key="1">
    <citation type="submission" date="2023-10" db="EMBL/GenBank/DDBJ databases">
        <authorList>
            <person name="Noh H."/>
        </authorList>
    </citation>
    <scope>NUCLEOTIDE SEQUENCE</scope>
    <source>
        <strain evidence="2">DUCC4014</strain>
    </source>
</reference>
<feature type="region of interest" description="Disordered" evidence="1">
    <location>
        <begin position="54"/>
        <end position="186"/>
    </location>
</feature>
<sequence>MEPLLSSLPPHQEAIAREYRRHKDLAFRLRNARNDIDRHIHSFNKDLKYLDVKNPYASREKKRGRAERRRLRGGPTATAPASSAQDDSFNDNASEASSSDNESYHSALEMQPVNTAAQAPHAPAQPVAPQSSPAAPLHLTPSPPLPPHLAAAYSGNSPWPRSPSPVYQGHLEPGSHTWTSPPVDRGSPAGSIFSDCGISPLNLPLSPYCRPIPLANYLVDPVFGTHRRDRSISPSPFDLPSPAVAPTGPWHFAPATILPPDGWSDQSKTNTDSYYNPARRVSPEAGPSGIAPIGGERSGSAPPEAHYPAAPAPEVIDMYDHIFAQRRTPHISLLSVSPPPSNAVPQAAHRSFTPPPAPLSPAPHTDDTTTPIDIGPLPDTVPHLPDGSAPVPMHVLFPTEGTTAEGTTAADNTAVDETFAWGTKEEKSATAKFLADFLKAAKGTRGAERAAQRELWINYAHTAIRDRRRKTLKSTIVDECQRVARRLFNEYDPSRDECKEAVARGYETYLDWAGGVGLDLFHFAVDPPSYCSSPTPSPPSSPLVTPHNPFLSATANELALEAEWFKAHYTAPRPTTRSGEAAPFRPIARMRRNAVKPPPFDPSMPDEWRQAKKMALAYRPDGRERADSVFHDRDQVAQPAVPFDPRNYKDQCPIRLPKRKHDELPFPIESRVPAHHRKLPKLSHCTRTARRASLSVFETETLRPTISTYVGDAILNLRYSVWNTVDAEILGDKMRVETAAARAVLDPVVAWALGDEETGDDEEDDARKSKNSHQWVFDKLEGQERTDALTYLAHLDASKMIERLEDTMYLRQRECDTYLKIKRTWNKPPSPRAMSPAPLSARKYPRPAQTE</sequence>
<evidence type="ECO:0000313" key="2">
    <source>
        <dbReference type="EMBL" id="WOO83881.1"/>
    </source>
</evidence>
<feature type="region of interest" description="Disordered" evidence="1">
    <location>
        <begin position="824"/>
        <end position="851"/>
    </location>
</feature>
<proteinExistence type="predicted"/>